<dbReference type="Pfam" id="PF00670">
    <property type="entry name" value="AdoHcyase_NAD"/>
    <property type="match status" value="1"/>
</dbReference>
<evidence type="ECO:0000256" key="7">
    <source>
        <dbReference type="ARBA" id="ARBA00048858"/>
    </source>
</evidence>
<evidence type="ECO:0000313" key="10">
    <source>
        <dbReference type="Proteomes" id="UP000593572"/>
    </source>
</evidence>
<evidence type="ECO:0000256" key="5">
    <source>
        <dbReference type="ARBA" id="ARBA00033091"/>
    </source>
</evidence>
<dbReference type="UniPathway" id="UPA00314">
    <property type="reaction ID" value="UER00076"/>
</dbReference>
<evidence type="ECO:0000256" key="3">
    <source>
        <dbReference type="ARBA" id="ARBA00007122"/>
    </source>
</evidence>
<dbReference type="EMBL" id="JABEZX010000011">
    <property type="protein sequence ID" value="MBA0570552.1"/>
    <property type="molecule type" value="Genomic_DNA"/>
</dbReference>
<comment type="caution">
    <text evidence="9">The sequence shown here is derived from an EMBL/GenBank/DDBJ whole genome shotgun (WGS) entry which is preliminary data.</text>
</comment>
<dbReference type="Gene3D" id="3.40.50.720">
    <property type="entry name" value="NAD(P)-binding Rossmann-like Domain"/>
    <property type="match status" value="1"/>
</dbReference>
<dbReference type="PANTHER" id="PTHR23420:SF0">
    <property type="entry name" value="ADENOSYLHOMOCYSTEINASE"/>
    <property type="match status" value="1"/>
</dbReference>
<comment type="pathway">
    <text evidence="2">Amino-acid biosynthesis; L-homocysteine biosynthesis; L-homocysteine from S-adenosyl-L-homocysteine: step 1/1.</text>
</comment>
<name>A0A7J8N129_9ROSI</name>
<gene>
    <name evidence="9" type="ORF">Golob_004191</name>
</gene>
<keyword evidence="10" id="KW-1185">Reference proteome</keyword>
<dbReference type="GO" id="GO:0033353">
    <property type="term" value="P:S-adenosylmethionine cycle"/>
    <property type="evidence" value="ECO:0007669"/>
    <property type="project" value="TreeGrafter"/>
</dbReference>
<protein>
    <recommendedName>
        <fullName evidence="4">Adenosylhomocysteinase</fullName>
        <ecNumber evidence="6">3.13.2.1</ecNumber>
    </recommendedName>
    <alternativeName>
        <fullName evidence="5">S-adenosyl-L-homocysteine hydrolase</fullName>
    </alternativeName>
</protein>
<dbReference type="GO" id="GO:0004013">
    <property type="term" value="F:adenosylhomocysteinase activity"/>
    <property type="evidence" value="ECO:0007669"/>
    <property type="project" value="UniProtKB-EC"/>
</dbReference>
<evidence type="ECO:0000256" key="4">
    <source>
        <dbReference type="ARBA" id="ARBA00022091"/>
    </source>
</evidence>
<feature type="domain" description="S-adenosyl-L-homocysteine hydrolase NAD binding" evidence="8">
    <location>
        <begin position="22"/>
        <end position="77"/>
    </location>
</feature>
<dbReference type="PANTHER" id="PTHR23420">
    <property type="entry name" value="ADENOSYLHOMOCYSTEINASE"/>
    <property type="match status" value="1"/>
</dbReference>
<organism evidence="9 10">
    <name type="scientific">Gossypium lobatum</name>
    <dbReference type="NCBI Taxonomy" id="34289"/>
    <lineage>
        <taxon>Eukaryota</taxon>
        <taxon>Viridiplantae</taxon>
        <taxon>Streptophyta</taxon>
        <taxon>Embryophyta</taxon>
        <taxon>Tracheophyta</taxon>
        <taxon>Spermatophyta</taxon>
        <taxon>Magnoliopsida</taxon>
        <taxon>eudicotyledons</taxon>
        <taxon>Gunneridae</taxon>
        <taxon>Pentapetalae</taxon>
        <taxon>rosids</taxon>
        <taxon>malvids</taxon>
        <taxon>Malvales</taxon>
        <taxon>Malvaceae</taxon>
        <taxon>Malvoideae</taxon>
        <taxon>Gossypium</taxon>
    </lineage>
</organism>
<evidence type="ECO:0000259" key="8">
    <source>
        <dbReference type="Pfam" id="PF00670"/>
    </source>
</evidence>
<dbReference type="InterPro" id="IPR000043">
    <property type="entry name" value="Adenosylhomocysteinase-like"/>
</dbReference>
<dbReference type="EC" id="3.13.2.1" evidence="6"/>
<comment type="similarity">
    <text evidence="3">Belongs to the adenosylhomocysteinase family.</text>
</comment>
<dbReference type="AlphaFoldDB" id="A0A7J8N129"/>
<dbReference type="Proteomes" id="UP000593572">
    <property type="component" value="Unassembled WGS sequence"/>
</dbReference>
<comment type="function">
    <text evidence="1">Adenosylhomocysteine is a competitive inhibitor of S-adenosyl-L-methionine-dependent methyl transferase reactions; therefore adenosylhomocysteinase may play a key role in the control of methylations via regulation of the intracellular concentration of adenosylhomocysteine.</text>
</comment>
<dbReference type="InterPro" id="IPR015878">
    <property type="entry name" value="Ado_hCys_hydrolase_NAD-bd"/>
</dbReference>
<evidence type="ECO:0000256" key="6">
    <source>
        <dbReference type="ARBA" id="ARBA00034527"/>
    </source>
</evidence>
<proteinExistence type="inferred from homology"/>
<comment type="catalytic activity">
    <reaction evidence="7">
        <text>S-adenosyl-L-homocysteine + H2O = L-homocysteine + adenosine</text>
        <dbReference type="Rhea" id="RHEA:21708"/>
        <dbReference type="ChEBI" id="CHEBI:15377"/>
        <dbReference type="ChEBI" id="CHEBI:16335"/>
        <dbReference type="ChEBI" id="CHEBI:57856"/>
        <dbReference type="ChEBI" id="CHEBI:58199"/>
        <dbReference type="EC" id="3.13.2.1"/>
    </reaction>
</comment>
<evidence type="ECO:0000256" key="2">
    <source>
        <dbReference type="ARBA" id="ARBA00005195"/>
    </source>
</evidence>
<evidence type="ECO:0000313" key="9">
    <source>
        <dbReference type="EMBL" id="MBA0570552.1"/>
    </source>
</evidence>
<evidence type="ECO:0000256" key="1">
    <source>
        <dbReference type="ARBA" id="ARBA00002639"/>
    </source>
</evidence>
<dbReference type="GO" id="GO:0005829">
    <property type="term" value="C:cytosol"/>
    <property type="evidence" value="ECO:0007669"/>
    <property type="project" value="TreeGrafter"/>
</dbReference>
<dbReference type="InterPro" id="IPR036291">
    <property type="entry name" value="NAD(P)-bd_dom_sf"/>
</dbReference>
<reference evidence="9 10" key="1">
    <citation type="journal article" date="2019" name="Genome Biol. Evol.">
        <title>Insights into the evolution of the New World diploid cottons (Gossypium, subgenus Houzingenia) based on genome sequencing.</title>
        <authorList>
            <person name="Grover C.E."/>
            <person name="Arick M.A. 2nd"/>
            <person name="Thrash A."/>
            <person name="Conover J.L."/>
            <person name="Sanders W.S."/>
            <person name="Peterson D.G."/>
            <person name="Frelichowski J.E."/>
            <person name="Scheffler J.A."/>
            <person name="Scheffler B.E."/>
            <person name="Wendel J.F."/>
        </authorList>
    </citation>
    <scope>NUCLEOTIDE SEQUENCE [LARGE SCALE GENOMIC DNA]</scope>
    <source>
        <strain evidence="9">157</strain>
        <tissue evidence="9">Leaf</tissue>
    </source>
</reference>
<dbReference type="SUPFAM" id="SSF51735">
    <property type="entry name" value="NAD(P)-binding Rossmann-fold domains"/>
    <property type="match status" value="1"/>
</dbReference>
<sequence>MDAITLFLMVRWELLMPRLLEKMLFFCGYGDVRKGCADALQQAHARIIINEISSICALTATMEGVLKMKDIITVIHIRGTSDELLSFVMSWWFRNQVMAQLKL</sequence>
<accession>A0A7J8N129</accession>